<evidence type="ECO:0008006" key="3">
    <source>
        <dbReference type="Google" id="ProtNLM"/>
    </source>
</evidence>
<dbReference type="SUPFAM" id="SSF56281">
    <property type="entry name" value="Metallo-hydrolase/oxidoreductase"/>
    <property type="match status" value="1"/>
</dbReference>
<proteinExistence type="predicted"/>
<dbReference type="InterPro" id="IPR025638">
    <property type="entry name" value="DUF4336"/>
</dbReference>
<dbReference type="PANTHER" id="PTHR33835:SF1">
    <property type="entry name" value="METALLO-BETA-LACTAMASE DOMAIN-CONTAINING PROTEIN"/>
    <property type="match status" value="1"/>
</dbReference>
<sequence>MASGAKKLIPSDPEKVMVIRKVTPDIVTFSTPFQRMGRISIGGRGTLVRLQNGSLAIFSPVALTDSVKETTASLGGPVKYIIAPDQEHHIFLEAWHNAYPQATILAPDTLPDYRSKQSYPSLSTATWHLFKPHPAPTTVSPDFDADFDIEYVSAHANKELAFLHKPSRTLIQADILFNLPATEQMSKSGVSPTQGLLTKIFAGLMHTRGEATWQRRMIWYGTSAGDRKGFNASIGRIAKWDFDRLIPCHGDVIDNGGKGIFDKVMKWHLDALKQQEAAK</sequence>
<organism evidence="1 2">
    <name type="scientific">Zymoseptoria brevis</name>
    <dbReference type="NCBI Taxonomy" id="1047168"/>
    <lineage>
        <taxon>Eukaryota</taxon>
        <taxon>Fungi</taxon>
        <taxon>Dikarya</taxon>
        <taxon>Ascomycota</taxon>
        <taxon>Pezizomycotina</taxon>
        <taxon>Dothideomycetes</taxon>
        <taxon>Dothideomycetidae</taxon>
        <taxon>Mycosphaerellales</taxon>
        <taxon>Mycosphaerellaceae</taxon>
        <taxon>Zymoseptoria</taxon>
    </lineage>
</organism>
<evidence type="ECO:0000313" key="1">
    <source>
        <dbReference type="EMBL" id="KJX92317.1"/>
    </source>
</evidence>
<keyword evidence="2" id="KW-1185">Reference proteome</keyword>
<dbReference type="Gene3D" id="3.60.15.10">
    <property type="entry name" value="Ribonuclease Z/Hydroxyacylglutathione hydrolase-like"/>
    <property type="match status" value="1"/>
</dbReference>
<dbReference type="Pfam" id="PF14234">
    <property type="entry name" value="DUF4336"/>
    <property type="match status" value="1"/>
</dbReference>
<dbReference type="AlphaFoldDB" id="A0A0F4G5I5"/>
<comment type="caution">
    <text evidence="1">The sequence shown here is derived from an EMBL/GenBank/DDBJ whole genome shotgun (WGS) entry which is preliminary data.</text>
</comment>
<dbReference type="PANTHER" id="PTHR33835">
    <property type="entry name" value="YALI0C07656P"/>
    <property type="match status" value="1"/>
</dbReference>
<name>A0A0F4G5I5_9PEZI</name>
<gene>
    <name evidence="1" type="ORF">TI39_contig5872g00004</name>
</gene>
<protein>
    <recommendedName>
        <fullName evidence="3">Nuclear protein Qri2/Nse4</fullName>
    </recommendedName>
</protein>
<dbReference type="InterPro" id="IPR036866">
    <property type="entry name" value="RibonucZ/Hydroxyglut_hydro"/>
</dbReference>
<reference evidence="1 2" key="1">
    <citation type="submission" date="2015-03" db="EMBL/GenBank/DDBJ databases">
        <title>RNA-seq based gene annotation and comparative genomics of four Zymoseptoria species reveal species-specific pathogenicity related genes and transposable element activity.</title>
        <authorList>
            <person name="Grandaubert J."/>
            <person name="Bhattacharyya A."/>
            <person name="Stukenbrock E.H."/>
        </authorList>
    </citation>
    <scope>NUCLEOTIDE SEQUENCE [LARGE SCALE GENOMIC DNA]</scope>
    <source>
        <strain evidence="1 2">Zb18110</strain>
    </source>
</reference>
<dbReference type="OrthoDB" id="421671at2759"/>
<dbReference type="EMBL" id="LAFY01005827">
    <property type="protein sequence ID" value="KJX92317.1"/>
    <property type="molecule type" value="Genomic_DNA"/>
</dbReference>
<accession>A0A0F4G5I5</accession>
<evidence type="ECO:0000313" key="2">
    <source>
        <dbReference type="Proteomes" id="UP000033647"/>
    </source>
</evidence>
<dbReference type="Proteomes" id="UP000033647">
    <property type="component" value="Unassembled WGS sequence"/>
</dbReference>